<dbReference type="InterPro" id="IPR019236">
    <property type="entry name" value="APP1_cat"/>
</dbReference>
<feature type="compositionally biased region" description="Pro residues" evidence="1">
    <location>
        <begin position="445"/>
        <end position="458"/>
    </location>
</feature>
<organism evidence="3 4">
    <name type="scientific">Dimargaris verticillata</name>
    <dbReference type="NCBI Taxonomy" id="2761393"/>
    <lineage>
        <taxon>Eukaryota</taxon>
        <taxon>Fungi</taxon>
        <taxon>Fungi incertae sedis</taxon>
        <taxon>Zoopagomycota</taxon>
        <taxon>Kickxellomycotina</taxon>
        <taxon>Dimargaritomycetes</taxon>
        <taxon>Dimargaritales</taxon>
        <taxon>Dimargaritaceae</taxon>
        <taxon>Dimargaris</taxon>
    </lineage>
</organism>
<feature type="region of interest" description="Disordered" evidence="1">
    <location>
        <begin position="363"/>
        <end position="390"/>
    </location>
</feature>
<feature type="compositionally biased region" description="Low complexity" evidence="1">
    <location>
        <begin position="499"/>
        <end position="511"/>
    </location>
</feature>
<dbReference type="InterPro" id="IPR036412">
    <property type="entry name" value="HAD-like_sf"/>
</dbReference>
<dbReference type="OrthoDB" id="2117591at2759"/>
<proteinExistence type="predicted"/>
<dbReference type="Proteomes" id="UP001151582">
    <property type="component" value="Unassembled WGS sequence"/>
</dbReference>
<evidence type="ECO:0000313" key="3">
    <source>
        <dbReference type="EMBL" id="KAJ1984478.1"/>
    </source>
</evidence>
<dbReference type="AlphaFoldDB" id="A0A9W8BBF1"/>
<name>A0A9W8BBF1_9FUNG</name>
<dbReference type="PANTHER" id="PTHR28208">
    <property type="entry name" value="PHOSPHATIDATE PHOSPHATASE APP1"/>
    <property type="match status" value="1"/>
</dbReference>
<dbReference type="SUPFAM" id="SSF56784">
    <property type="entry name" value="HAD-like"/>
    <property type="match status" value="1"/>
</dbReference>
<comment type="caution">
    <text evidence="3">The sequence shown here is derived from an EMBL/GenBank/DDBJ whole genome shotgun (WGS) entry which is preliminary data.</text>
</comment>
<keyword evidence="4" id="KW-1185">Reference proteome</keyword>
<feature type="domain" description="Phosphatidate phosphatase APP1 catalytic" evidence="2">
    <location>
        <begin position="208"/>
        <end position="358"/>
    </location>
</feature>
<feature type="compositionally biased region" description="Polar residues" evidence="1">
    <location>
        <begin position="376"/>
        <end position="390"/>
    </location>
</feature>
<dbReference type="PANTHER" id="PTHR28208:SF3">
    <property type="entry name" value="PHOSPHATIDATE PHOSPHATASE APP1"/>
    <property type="match status" value="1"/>
</dbReference>
<evidence type="ECO:0000259" key="2">
    <source>
        <dbReference type="Pfam" id="PF09949"/>
    </source>
</evidence>
<dbReference type="GO" id="GO:0030479">
    <property type="term" value="C:actin cortical patch"/>
    <property type="evidence" value="ECO:0007669"/>
    <property type="project" value="TreeGrafter"/>
</dbReference>
<gene>
    <name evidence="3" type="ORF">H4R34_000625</name>
</gene>
<dbReference type="InterPro" id="IPR052935">
    <property type="entry name" value="Mg2+_PAP"/>
</dbReference>
<sequence length="591" mass="65701">MDPLANLLLFPTYATQEGEGWRIRTKGWTYTLRDSNSRTMRMAFRLAKAVTGISEADQSRDIFNNRFGMLMARTSRNVMALVKVAGLTVPTHMEIEGDPTERDPSPDKEKYQSVMSSTNNTVASSNSATGNMPYTHKVHAARMYAENGMFTSYLELSSPVLKAWLACASHPIQTSADRGHVLLRLEGFLYDNPTPALGVVDLIGPYGVSVISDIDDTIKISHVSRGKRALVEKALFQSCEAVPGMAELYRQWWQQGAHFHYVSNSPWQMLPTLRTFFNDHHFPPGSAHLKLWNSGDGSRVSFLQNPAEGKREAIREIIRDFPHRQFILVGDSGQMDMELYASISHEFPGQVVKIFIRDITTPPPLPKRPARHLFNGNGSSTPPTQSLSMLPLHTSSDTLARTQSTDDLIDLGSSLGPHIVKSRSDGALCHPSTATSNEYPTFNRPQPPSSRKQPPPVPARSYASPRRAVEKASLLQPRNPTPLDLPYRAGTYHPGQKPLLLDSGSSSARSQSAVLTTSQFQHPGNPPGAAVPPPAISREEQLLIEFKERIIRVFGDLDSDQWEMFHDAKAINHESVMKRALDQVRQWQPSP</sequence>
<reference evidence="3" key="1">
    <citation type="submission" date="2022-07" db="EMBL/GenBank/DDBJ databases">
        <title>Phylogenomic reconstructions and comparative analyses of Kickxellomycotina fungi.</title>
        <authorList>
            <person name="Reynolds N.K."/>
            <person name="Stajich J.E."/>
            <person name="Barry K."/>
            <person name="Grigoriev I.V."/>
            <person name="Crous P."/>
            <person name="Smith M.E."/>
        </authorList>
    </citation>
    <scope>NUCLEOTIDE SEQUENCE</scope>
    <source>
        <strain evidence="3">RSA 567</strain>
    </source>
</reference>
<dbReference type="Pfam" id="PF09949">
    <property type="entry name" value="APP1_cat"/>
    <property type="match status" value="1"/>
</dbReference>
<evidence type="ECO:0000256" key="1">
    <source>
        <dbReference type="SAM" id="MobiDB-lite"/>
    </source>
</evidence>
<feature type="region of interest" description="Disordered" evidence="1">
    <location>
        <begin position="422"/>
        <end position="511"/>
    </location>
</feature>
<dbReference type="EMBL" id="JANBQB010000018">
    <property type="protein sequence ID" value="KAJ1984478.1"/>
    <property type="molecule type" value="Genomic_DNA"/>
</dbReference>
<protein>
    <recommendedName>
        <fullName evidence="2">Phosphatidate phosphatase APP1 catalytic domain-containing protein</fullName>
    </recommendedName>
</protein>
<accession>A0A9W8BBF1</accession>
<dbReference type="GO" id="GO:0008195">
    <property type="term" value="F:phosphatidate phosphatase activity"/>
    <property type="evidence" value="ECO:0007669"/>
    <property type="project" value="InterPro"/>
</dbReference>
<evidence type="ECO:0000313" key="4">
    <source>
        <dbReference type="Proteomes" id="UP001151582"/>
    </source>
</evidence>